<comment type="caution">
    <text evidence="1">The sequence shown here is derived from an EMBL/GenBank/DDBJ whole genome shotgun (WGS) entry which is preliminary data.</text>
</comment>
<organism evidence="1 2">
    <name type="scientific">Mucuna pruriens</name>
    <name type="common">Velvet bean</name>
    <name type="synonym">Dolichos pruriens</name>
    <dbReference type="NCBI Taxonomy" id="157652"/>
    <lineage>
        <taxon>Eukaryota</taxon>
        <taxon>Viridiplantae</taxon>
        <taxon>Streptophyta</taxon>
        <taxon>Embryophyta</taxon>
        <taxon>Tracheophyta</taxon>
        <taxon>Spermatophyta</taxon>
        <taxon>Magnoliopsida</taxon>
        <taxon>eudicotyledons</taxon>
        <taxon>Gunneridae</taxon>
        <taxon>Pentapetalae</taxon>
        <taxon>rosids</taxon>
        <taxon>fabids</taxon>
        <taxon>Fabales</taxon>
        <taxon>Fabaceae</taxon>
        <taxon>Papilionoideae</taxon>
        <taxon>50 kb inversion clade</taxon>
        <taxon>NPAAA clade</taxon>
        <taxon>indigoferoid/millettioid clade</taxon>
        <taxon>Phaseoleae</taxon>
        <taxon>Mucuna</taxon>
    </lineage>
</organism>
<dbReference type="OrthoDB" id="1726046at2759"/>
<dbReference type="AlphaFoldDB" id="A0A371I8M8"/>
<keyword evidence="2" id="KW-1185">Reference proteome</keyword>
<dbReference type="Proteomes" id="UP000257109">
    <property type="component" value="Unassembled WGS sequence"/>
</dbReference>
<name>A0A371I8M8_MUCPR</name>
<dbReference type="CDD" id="cd09272">
    <property type="entry name" value="RNase_HI_RT_Ty1"/>
    <property type="match status" value="1"/>
</dbReference>
<dbReference type="STRING" id="157652.A0A371I8M8"/>
<accession>A0A371I8M8</accession>
<sequence length="157" mass="18337">MRQDKKVDQTSYRANPRESHLTVVKHFFKYLKDRKSTNRRCHVIGVNLVSWSSKRQGNITLSIVEHQLEDYGIFESNILLLCDSTTVINFSKSPLLHSHLKHIENKHHFIRNYVQKGTLDLKFISIENQLANIFTKPLPEDKLGHIKNLLGITFIME</sequence>
<feature type="non-terminal residue" evidence="1">
    <location>
        <position position="1"/>
    </location>
</feature>
<reference evidence="1" key="1">
    <citation type="submission" date="2018-05" db="EMBL/GenBank/DDBJ databases">
        <title>Draft genome of Mucuna pruriens seed.</title>
        <authorList>
            <person name="Nnadi N.E."/>
            <person name="Vos R."/>
            <person name="Hasami M.H."/>
            <person name="Devisetty U.K."/>
            <person name="Aguiy J.C."/>
        </authorList>
    </citation>
    <scope>NUCLEOTIDE SEQUENCE [LARGE SCALE GENOMIC DNA]</scope>
    <source>
        <strain evidence="1">JCA_2017</strain>
    </source>
</reference>
<protein>
    <submittedName>
        <fullName evidence="1">Copia protein</fullName>
    </submittedName>
</protein>
<evidence type="ECO:0000313" key="1">
    <source>
        <dbReference type="EMBL" id="RDY11397.1"/>
    </source>
</evidence>
<dbReference type="PANTHER" id="PTHR11439:SF483">
    <property type="entry name" value="PEPTIDE SYNTHASE GLIP-LIKE, PUTATIVE (AFU_ORTHOLOGUE AFUA_3G12920)-RELATED"/>
    <property type="match status" value="1"/>
</dbReference>
<dbReference type="EMBL" id="QJKJ01000645">
    <property type="protein sequence ID" value="RDY11397.1"/>
    <property type="molecule type" value="Genomic_DNA"/>
</dbReference>
<gene>
    <name evidence="1" type="primary">GIP</name>
    <name evidence="1" type="ORF">CR513_03954</name>
</gene>
<evidence type="ECO:0000313" key="2">
    <source>
        <dbReference type="Proteomes" id="UP000257109"/>
    </source>
</evidence>
<proteinExistence type="predicted"/>
<dbReference type="PANTHER" id="PTHR11439">
    <property type="entry name" value="GAG-POL-RELATED RETROTRANSPOSON"/>
    <property type="match status" value="1"/>
</dbReference>